<name>D6Z389_DESAT</name>
<dbReference type="KEGG" id="dak:DaAHT2_1319"/>
<dbReference type="InParanoid" id="D6Z389"/>
<organism evidence="3 4">
    <name type="scientific">Desulfurivibrio alkaliphilus (strain DSM 19089 / UNIQEM U267 / AHT2)</name>
    <dbReference type="NCBI Taxonomy" id="589865"/>
    <lineage>
        <taxon>Bacteria</taxon>
        <taxon>Pseudomonadati</taxon>
        <taxon>Thermodesulfobacteriota</taxon>
        <taxon>Desulfobulbia</taxon>
        <taxon>Desulfobulbales</taxon>
        <taxon>Desulfobulbaceae</taxon>
        <taxon>Desulfurivibrio</taxon>
    </lineage>
</organism>
<evidence type="ECO:0000256" key="2">
    <source>
        <dbReference type="SAM" id="Phobius"/>
    </source>
</evidence>
<keyword evidence="4" id="KW-1185">Reference proteome</keyword>
<keyword evidence="2" id="KW-1133">Transmembrane helix</keyword>
<proteinExistence type="predicted"/>
<keyword evidence="2" id="KW-0472">Membrane</keyword>
<dbReference type="HOGENOM" id="CLU_926607_0_0_7"/>
<evidence type="ECO:0000313" key="3">
    <source>
        <dbReference type="EMBL" id="ADH86014.1"/>
    </source>
</evidence>
<gene>
    <name evidence="3" type="ordered locus">DaAHT2_1319</name>
</gene>
<accession>D6Z389</accession>
<dbReference type="Proteomes" id="UP000001508">
    <property type="component" value="Chromosome"/>
</dbReference>
<dbReference type="OrthoDB" id="5416205at2"/>
<feature type="region of interest" description="Disordered" evidence="1">
    <location>
        <begin position="52"/>
        <end position="72"/>
    </location>
</feature>
<dbReference type="RefSeq" id="WP_013163542.1">
    <property type="nucleotide sequence ID" value="NC_014216.1"/>
</dbReference>
<feature type="transmembrane region" description="Helical" evidence="2">
    <location>
        <begin position="16"/>
        <end position="37"/>
    </location>
</feature>
<keyword evidence="2" id="KW-0812">Transmembrane</keyword>
<dbReference type="AlphaFoldDB" id="D6Z389"/>
<protein>
    <submittedName>
        <fullName evidence="3">Uncharacterized protein</fullName>
    </submittedName>
</protein>
<evidence type="ECO:0000313" key="4">
    <source>
        <dbReference type="Proteomes" id="UP000001508"/>
    </source>
</evidence>
<feature type="compositionally biased region" description="Pro residues" evidence="1">
    <location>
        <begin position="56"/>
        <end position="72"/>
    </location>
</feature>
<reference evidence="4" key="1">
    <citation type="submission" date="2010-02" db="EMBL/GenBank/DDBJ databases">
        <title>Complete sequence of Desulfurivibrio alkaliphilus AHT2.</title>
        <authorList>
            <consortium name="US DOE Joint Genome Institute"/>
            <person name="Pitluck S."/>
            <person name="Chertkov O."/>
            <person name="Detter J.C."/>
            <person name="Han C."/>
            <person name="Tapia R."/>
            <person name="Larimer F."/>
            <person name="Land M."/>
            <person name="Hauser L."/>
            <person name="Kyrpides N."/>
            <person name="Mikhailova N."/>
            <person name="Sorokin D.Y."/>
            <person name="Muyzer G."/>
            <person name="Woyke T."/>
        </authorList>
    </citation>
    <scope>NUCLEOTIDE SEQUENCE [LARGE SCALE GENOMIC DNA]</scope>
    <source>
        <strain evidence="4">DSM 19089 / UNIQEM U267 / AHT2</strain>
    </source>
</reference>
<evidence type="ECO:0000256" key="1">
    <source>
        <dbReference type="SAM" id="MobiDB-lite"/>
    </source>
</evidence>
<dbReference type="EMBL" id="CP001940">
    <property type="protein sequence ID" value="ADH86014.1"/>
    <property type="molecule type" value="Genomic_DNA"/>
</dbReference>
<sequence length="300" mass="34177">MPDANKRAAPRQSSRLPIILSILLLLAASALMLWYFALTPREPAVTFEPLLTEPATEPPPFSPEPTAPLPQPVPPSPLYLEVDEPDECKLVEGQIKDFFTHLDQQNYIRQRELPDGSLAYFHQLTQRLLAAPPTVSGETADIHTVLRNTAHLYRVLGLKDLWLLREVMQNERATLEELLALLYRWSLVAEECQDSDLEIRLPLPATYEYAGFFLNTLGGRAYLFRRDSRTRLLTTYYAVLILDQANEAAINRHGLDIRPAIDNLLAEIPGADNLRQREEYLATLIELQDKYRRQYGAGKM</sequence>